<accession>A0ABX1K762</accession>
<organism evidence="1 2">
    <name type="scientific">Microbacterium salsuginis</name>
    <dbReference type="NCBI Taxonomy" id="2722803"/>
    <lineage>
        <taxon>Bacteria</taxon>
        <taxon>Bacillati</taxon>
        <taxon>Actinomycetota</taxon>
        <taxon>Actinomycetes</taxon>
        <taxon>Micrococcales</taxon>
        <taxon>Microbacteriaceae</taxon>
        <taxon>Microbacterium</taxon>
    </lineage>
</organism>
<reference evidence="1 2" key="1">
    <citation type="submission" date="2020-04" db="EMBL/GenBank/DDBJ databases">
        <title>CFH 90308 Microbacterium sp.</title>
        <authorList>
            <person name="Nie G."/>
            <person name="Ming H."/>
            <person name="Xia T."/>
        </authorList>
    </citation>
    <scope>NUCLEOTIDE SEQUENCE [LARGE SCALE GENOMIC DNA]</scope>
    <source>
        <strain evidence="1 2">CFH 90308</strain>
    </source>
</reference>
<sequence length="69" mass="7648">MAGAPSGFEFTVMGDRIEIRHHGRLAATLRKSAAVKFLADVDRGDPQQLMARVTGNYRRGNERSGIHRP</sequence>
<protein>
    <submittedName>
        <fullName evidence="1">Uncharacterized protein</fullName>
    </submittedName>
</protein>
<comment type="caution">
    <text evidence="1">The sequence shown here is derived from an EMBL/GenBank/DDBJ whole genome shotgun (WGS) entry which is preliminary data.</text>
</comment>
<dbReference type="EMBL" id="JABACI010000001">
    <property type="protein sequence ID" value="NLP82744.1"/>
    <property type="molecule type" value="Genomic_DNA"/>
</dbReference>
<name>A0ABX1K762_9MICO</name>
<keyword evidence="2" id="KW-1185">Reference proteome</keyword>
<evidence type="ECO:0000313" key="1">
    <source>
        <dbReference type="EMBL" id="NLP82744.1"/>
    </source>
</evidence>
<gene>
    <name evidence="1" type="ORF">HF576_02695</name>
</gene>
<evidence type="ECO:0000313" key="2">
    <source>
        <dbReference type="Proteomes" id="UP001429745"/>
    </source>
</evidence>
<dbReference type="Proteomes" id="UP001429745">
    <property type="component" value="Unassembled WGS sequence"/>
</dbReference>
<proteinExistence type="predicted"/>